<keyword evidence="4 10" id="KW-0808">Transferase</keyword>
<evidence type="ECO:0000259" key="12">
    <source>
        <dbReference type="Pfam" id="PF08544"/>
    </source>
</evidence>
<comment type="function">
    <text evidence="10">Catalyzes the phosphorylation of the position 2 hydroxy group of 4-diphosphocytidyl-2C-methyl-D-erythritol.</text>
</comment>
<evidence type="ECO:0000313" key="14">
    <source>
        <dbReference type="Proteomes" id="UP000605253"/>
    </source>
</evidence>
<gene>
    <name evidence="10 13" type="primary">ispE</name>
    <name evidence="13" type="ORF">GCM10011365_15640</name>
</gene>
<dbReference type="PANTHER" id="PTHR43527:SF2">
    <property type="entry name" value="4-DIPHOSPHOCYTIDYL-2-C-METHYL-D-ERYTHRITOL KINASE, CHLOROPLASTIC"/>
    <property type="match status" value="1"/>
</dbReference>
<evidence type="ECO:0000256" key="10">
    <source>
        <dbReference type="HAMAP-Rule" id="MF_00061"/>
    </source>
</evidence>
<keyword evidence="5 10" id="KW-0547">Nucleotide-binding</keyword>
<dbReference type="HAMAP" id="MF_00061">
    <property type="entry name" value="IspE"/>
    <property type="match status" value="1"/>
</dbReference>
<keyword evidence="14" id="KW-1185">Reference proteome</keyword>
<evidence type="ECO:0000256" key="1">
    <source>
        <dbReference type="ARBA" id="ARBA00009684"/>
    </source>
</evidence>
<evidence type="ECO:0000259" key="11">
    <source>
        <dbReference type="Pfam" id="PF00288"/>
    </source>
</evidence>
<dbReference type="Proteomes" id="UP000605253">
    <property type="component" value="Unassembled WGS sequence"/>
</dbReference>
<dbReference type="Pfam" id="PF00288">
    <property type="entry name" value="GHMP_kinases_N"/>
    <property type="match status" value="1"/>
</dbReference>
<evidence type="ECO:0000256" key="4">
    <source>
        <dbReference type="ARBA" id="ARBA00022679"/>
    </source>
</evidence>
<proteinExistence type="inferred from homology"/>
<feature type="domain" description="GHMP kinase C-terminal" evidence="12">
    <location>
        <begin position="172"/>
        <end position="249"/>
    </location>
</feature>
<comment type="pathway">
    <text evidence="10">Isoprenoid biosynthesis; isopentenyl diphosphate biosynthesis via DXP pathway; isopentenyl diphosphate from 1-deoxy-D-xylulose 5-phosphate: step 3/6.</text>
</comment>
<evidence type="ECO:0000256" key="8">
    <source>
        <dbReference type="ARBA" id="ARBA00023229"/>
    </source>
</evidence>
<keyword evidence="7 10" id="KW-0067">ATP-binding</keyword>
<evidence type="ECO:0000256" key="3">
    <source>
        <dbReference type="ARBA" id="ARBA00017473"/>
    </source>
</evidence>
<dbReference type="GO" id="GO:0016114">
    <property type="term" value="P:terpenoid biosynthetic process"/>
    <property type="evidence" value="ECO:0007669"/>
    <property type="project" value="UniProtKB-UniRule"/>
</dbReference>
<dbReference type="InterPro" id="IPR020568">
    <property type="entry name" value="Ribosomal_Su5_D2-typ_SF"/>
</dbReference>
<dbReference type="Gene3D" id="3.30.70.890">
    <property type="entry name" value="GHMP kinase, C-terminal domain"/>
    <property type="match status" value="1"/>
</dbReference>
<reference evidence="13" key="2">
    <citation type="submission" date="2020-09" db="EMBL/GenBank/DDBJ databases">
        <authorList>
            <person name="Sun Q."/>
            <person name="Zhou Y."/>
        </authorList>
    </citation>
    <scope>NUCLEOTIDE SEQUENCE</scope>
    <source>
        <strain evidence="13">CGMCC 1.12181</strain>
    </source>
</reference>
<comment type="similarity">
    <text evidence="1 10">Belongs to the GHMP kinase family. IspE subfamily.</text>
</comment>
<protein>
    <recommendedName>
        <fullName evidence="3 10">4-diphosphocytidyl-2-C-methyl-D-erythritol kinase</fullName>
        <shortName evidence="10">CMK</shortName>
        <ecNumber evidence="2 10">2.7.1.148</ecNumber>
    </recommendedName>
    <alternativeName>
        <fullName evidence="9 10">4-(cytidine-5'-diphospho)-2-C-methyl-D-erythritol kinase</fullName>
    </alternativeName>
</protein>
<dbReference type="GO" id="GO:0050515">
    <property type="term" value="F:4-(cytidine 5'-diphospho)-2-C-methyl-D-erythritol kinase activity"/>
    <property type="evidence" value="ECO:0007669"/>
    <property type="project" value="UniProtKB-UniRule"/>
</dbReference>
<feature type="domain" description="GHMP kinase N-terminal" evidence="11">
    <location>
        <begin position="53"/>
        <end position="130"/>
    </location>
</feature>
<dbReference type="PANTHER" id="PTHR43527">
    <property type="entry name" value="4-DIPHOSPHOCYTIDYL-2-C-METHYL-D-ERYTHRITOL KINASE, CHLOROPLASTIC"/>
    <property type="match status" value="1"/>
</dbReference>
<dbReference type="Gene3D" id="3.30.230.10">
    <property type="match status" value="1"/>
</dbReference>
<dbReference type="GO" id="GO:0005524">
    <property type="term" value="F:ATP binding"/>
    <property type="evidence" value="ECO:0007669"/>
    <property type="project" value="UniProtKB-UniRule"/>
</dbReference>
<feature type="active site" evidence="10">
    <location>
        <position position="123"/>
    </location>
</feature>
<evidence type="ECO:0000256" key="7">
    <source>
        <dbReference type="ARBA" id="ARBA00022840"/>
    </source>
</evidence>
<dbReference type="InterPro" id="IPR036554">
    <property type="entry name" value="GHMP_kinase_C_sf"/>
</dbReference>
<reference evidence="13" key="1">
    <citation type="journal article" date="2014" name="Int. J. Syst. Evol. Microbiol.">
        <title>Complete genome sequence of Corynebacterium casei LMG S-19264T (=DSM 44701T), isolated from a smear-ripened cheese.</title>
        <authorList>
            <consortium name="US DOE Joint Genome Institute (JGI-PGF)"/>
            <person name="Walter F."/>
            <person name="Albersmeier A."/>
            <person name="Kalinowski J."/>
            <person name="Ruckert C."/>
        </authorList>
    </citation>
    <scope>NUCLEOTIDE SEQUENCE</scope>
    <source>
        <strain evidence="13">CGMCC 1.12181</strain>
    </source>
</reference>
<comment type="caution">
    <text evidence="10">Lacks conserved residue(s) required for the propagation of feature annotation.</text>
</comment>
<dbReference type="AlphaFoldDB" id="A0A917FQS0"/>
<evidence type="ECO:0000256" key="9">
    <source>
        <dbReference type="ARBA" id="ARBA00032554"/>
    </source>
</evidence>
<comment type="caution">
    <text evidence="13">The sequence shown here is derived from an EMBL/GenBank/DDBJ whole genome shotgun (WGS) entry which is preliminary data.</text>
</comment>
<evidence type="ECO:0000256" key="6">
    <source>
        <dbReference type="ARBA" id="ARBA00022777"/>
    </source>
</evidence>
<dbReference type="PIRSF" id="PIRSF010376">
    <property type="entry name" value="IspE"/>
    <property type="match status" value="1"/>
</dbReference>
<organism evidence="13 14">
    <name type="scientific">Marinicella pacifica</name>
    <dbReference type="NCBI Taxonomy" id="1171543"/>
    <lineage>
        <taxon>Bacteria</taxon>
        <taxon>Pseudomonadati</taxon>
        <taxon>Pseudomonadota</taxon>
        <taxon>Gammaproteobacteria</taxon>
        <taxon>Lysobacterales</taxon>
        <taxon>Marinicellaceae</taxon>
        <taxon>Marinicella</taxon>
    </lineage>
</organism>
<dbReference type="EMBL" id="BMEO01000005">
    <property type="protein sequence ID" value="GGF95192.1"/>
    <property type="molecule type" value="Genomic_DNA"/>
</dbReference>
<dbReference type="Pfam" id="PF08544">
    <property type="entry name" value="GHMP_kinases_C"/>
    <property type="match status" value="1"/>
</dbReference>
<dbReference type="InterPro" id="IPR006204">
    <property type="entry name" value="GHMP_kinase_N_dom"/>
</dbReference>
<evidence type="ECO:0000313" key="13">
    <source>
        <dbReference type="EMBL" id="GGF95192.1"/>
    </source>
</evidence>
<dbReference type="InterPro" id="IPR014721">
    <property type="entry name" value="Ribsml_uS5_D2-typ_fold_subgr"/>
</dbReference>
<accession>A0A917FQS0</accession>
<dbReference type="SUPFAM" id="SSF54211">
    <property type="entry name" value="Ribosomal protein S5 domain 2-like"/>
    <property type="match status" value="1"/>
</dbReference>
<dbReference type="InterPro" id="IPR013750">
    <property type="entry name" value="GHMP_kinase_C_dom"/>
</dbReference>
<dbReference type="SUPFAM" id="SSF55060">
    <property type="entry name" value="GHMP Kinase, C-terminal domain"/>
    <property type="match status" value="1"/>
</dbReference>
<dbReference type="GO" id="GO:0019288">
    <property type="term" value="P:isopentenyl diphosphate biosynthetic process, methylerythritol 4-phosphate pathway"/>
    <property type="evidence" value="ECO:0007669"/>
    <property type="project" value="UniProtKB-UniRule"/>
</dbReference>
<evidence type="ECO:0000256" key="2">
    <source>
        <dbReference type="ARBA" id="ARBA00012052"/>
    </source>
</evidence>
<dbReference type="InterPro" id="IPR004424">
    <property type="entry name" value="IspE"/>
</dbReference>
<keyword evidence="6 10" id="KW-0418">Kinase</keyword>
<evidence type="ECO:0000256" key="5">
    <source>
        <dbReference type="ARBA" id="ARBA00022741"/>
    </source>
</evidence>
<name>A0A917FQS0_9GAMM</name>
<sequence length="255" mass="28448">MLRILAQRSDGYHALQSCFEVLPWGDEMTFFTEKSQQPSVTICGFKTLALTDNIIYRAAELLKPFIQAPCVVHIKVNKKIPSGAGLGGGSSNAAATLKTLNTLWKCRLDATSLSALALKLGADVPFFMTGQSALVTGIGEHIRPMRFFSGYILLLFPPLPIATETVFNHPGLKRNQTPLPERLLRDSNFWINDCLPVVLSEFKEIKKLFDCCYPAMRLRLSGTGSTLFALFDDKQTALKQQKMVSQYCRNRLLEI</sequence>
<comment type="catalytic activity">
    <reaction evidence="10">
        <text>4-CDP-2-C-methyl-D-erythritol + ATP = 4-CDP-2-C-methyl-D-erythritol 2-phosphate + ADP + H(+)</text>
        <dbReference type="Rhea" id="RHEA:18437"/>
        <dbReference type="ChEBI" id="CHEBI:15378"/>
        <dbReference type="ChEBI" id="CHEBI:30616"/>
        <dbReference type="ChEBI" id="CHEBI:57823"/>
        <dbReference type="ChEBI" id="CHEBI:57919"/>
        <dbReference type="ChEBI" id="CHEBI:456216"/>
        <dbReference type="EC" id="2.7.1.148"/>
    </reaction>
</comment>
<feature type="binding site" evidence="10">
    <location>
        <begin position="81"/>
        <end position="91"/>
    </location>
    <ligand>
        <name>ATP</name>
        <dbReference type="ChEBI" id="CHEBI:30616"/>
    </ligand>
</feature>
<dbReference type="EC" id="2.7.1.148" evidence="2 10"/>
<dbReference type="NCBIfam" id="TIGR00154">
    <property type="entry name" value="ispE"/>
    <property type="match status" value="1"/>
</dbReference>
<keyword evidence="8 10" id="KW-0414">Isoprene biosynthesis</keyword>